<protein>
    <recommendedName>
        <fullName evidence="4">Prefoldin subunit 3</fullName>
    </recommendedName>
</protein>
<evidence type="ECO:0000313" key="5">
    <source>
        <dbReference type="EMBL" id="AOW01434.1"/>
    </source>
</evidence>
<comment type="function">
    <text evidence="4">Binds specifically to cytosolic chaperonin (c-CPN) and transfers target proteins to it. Binds to nascent polypeptide chain and promotes folding in an environment in which there are many competing pathways for nonnative proteins.</text>
</comment>
<dbReference type="GO" id="GO:0006457">
    <property type="term" value="P:protein folding"/>
    <property type="evidence" value="ECO:0007669"/>
    <property type="project" value="UniProtKB-UniRule"/>
</dbReference>
<dbReference type="PANTHER" id="PTHR12409:SF0">
    <property type="entry name" value="PREFOLDIN SUBUNIT 3"/>
    <property type="match status" value="1"/>
</dbReference>
<dbReference type="eggNOG" id="KOG3313">
    <property type="taxonomic scope" value="Eukaryota"/>
</dbReference>
<dbReference type="PIRSF" id="PIRSF016396">
    <property type="entry name" value="Prefoldin_subunit_3"/>
    <property type="match status" value="1"/>
</dbReference>
<evidence type="ECO:0000256" key="1">
    <source>
        <dbReference type="ARBA" id="ARBA00010048"/>
    </source>
</evidence>
<comment type="similarity">
    <text evidence="1 4">Belongs to the prefoldin subunit alpha family.</text>
</comment>
<dbReference type="EMBL" id="KZ858952">
    <property type="protein sequence ID" value="RDW28468.1"/>
    <property type="molecule type" value="Genomic_DNA"/>
</dbReference>
<keyword evidence="3 4" id="KW-0143">Chaperone</keyword>
<evidence type="ECO:0000313" key="7">
    <source>
        <dbReference type="Proteomes" id="UP000182444"/>
    </source>
</evidence>
<dbReference type="EMBL" id="CP017554">
    <property type="protein sequence ID" value="AOW01434.1"/>
    <property type="molecule type" value="Genomic_DNA"/>
</dbReference>
<dbReference type="VEuPathDB" id="FungiDB:YALI1_B11916g"/>
<reference evidence="6 8" key="2">
    <citation type="submission" date="2018-07" db="EMBL/GenBank/DDBJ databases">
        <title>Draft Genome Assemblies for Five Robust Yarrowia lipolytica Strains Exhibiting High Lipid Production and Pentose Sugar Utilization and Sugar Alcohol Secretion from Undetoxified Lignocellulosic Biomass Hydrolysates.</title>
        <authorList>
            <consortium name="DOE Joint Genome Institute"/>
            <person name="Walker C."/>
            <person name="Ryu S."/>
            <person name="Na H."/>
            <person name="Zane M."/>
            <person name="LaButti K."/>
            <person name="Lipzen A."/>
            <person name="Haridas S."/>
            <person name="Barry K."/>
            <person name="Grigoriev I.V."/>
            <person name="Quarterman J."/>
            <person name="Slininger P."/>
            <person name="Dien B."/>
            <person name="Trinh C.T."/>
        </authorList>
    </citation>
    <scope>NUCLEOTIDE SEQUENCE [LARGE SCALE GENOMIC DNA]</scope>
    <source>
        <strain evidence="6 8">YB392</strain>
    </source>
</reference>
<evidence type="ECO:0000256" key="4">
    <source>
        <dbReference type="PIRNR" id="PIRNR016396"/>
    </source>
</evidence>
<evidence type="ECO:0000313" key="8">
    <source>
        <dbReference type="Proteomes" id="UP000256601"/>
    </source>
</evidence>
<dbReference type="GO" id="GO:0007017">
    <property type="term" value="P:microtubule-based process"/>
    <property type="evidence" value="ECO:0007669"/>
    <property type="project" value="TreeGrafter"/>
</dbReference>
<dbReference type="PANTHER" id="PTHR12409">
    <property type="entry name" value="PREFOLDIN SUBUNIT 3"/>
    <property type="match status" value="1"/>
</dbReference>
<dbReference type="OrthoDB" id="6375174at2759"/>
<accession>A0A1D8N720</accession>
<dbReference type="Proteomes" id="UP000256601">
    <property type="component" value="Unassembled WGS sequence"/>
</dbReference>
<evidence type="ECO:0000256" key="2">
    <source>
        <dbReference type="ARBA" id="ARBA00011695"/>
    </source>
</evidence>
<comment type="subunit">
    <text evidence="2 4">Heterohexamer of two PFD-alpha type and four PFD-beta type subunits.</text>
</comment>
<evidence type="ECO:0000256" key="3">
    <source>
        <dbReference type="ARBA" id="ARBA00023186"/>
    </source>
</evidence>
<dbReference type="InterPro" id="IPR016655">
    <property type="entry name" value="PFD3"/>
</dbReference>
<dbReference type="AlphaFoldDB" id="A0A1D8N720"/>
<dbReference type="SUPFAM" id="SSF46579">
    <property type="entry name" value="Prefoldin"/>
    <property type="match status" value="1"/>
</dbReference>
<reference evidence="5 7" key="1">
    <citation type="journal article" date="2016" name="PLoS ONE">
        <title>Sequence Assembly of Yarrowia lipolytica Strain W29/CLIB89 Shows Transposable Element Diversity.</title>
        <authorList>
            <person name="Magnan C."/>
            <person name="Yu J."/>
            <person name="Chang I."/>
            <person name="Jahn E."/>
            <person name="Kanomata Y."/>
            <person name="Wu J."/>
            <person name="Zeller M."/>
            <person name="Oakes M."/>
            <person name="Baldi P."/>
            <person name="Sandmeyer S."/>
        </authorList>
    </citation>
    <scope>NUCLEOTIDE SEQUENCE [LARGE SCALE GENOMIC DNA]</scope>
    <source>
        <strain evidence="5">CLIB89</strain>
        <strain evidence="7">CLIB89(W29)</strain>
    </source>
</reference>
<dbReference type="CDD" id="cd23156">
    <property type="entry name" value="Prefoldin_3"/>
    <property type="match status" value="1"/>
</dbReference>
<sequence length="188" mass="21514">MSASSEPDTNPRGIPRAPFVDNVAEFVSKSGVKESLDKFQEMLQKYKYMEMTTLQRQAGLKEKIPDIQKSLEMVEFLQLKGSAGEDVVTNYELNDTLYTEAKIEASGIQSVYLWLGANVMLEYDVAEAKQLLSERLEGAKRGYDTAEEDVLFLRENITTVEVNIARVHNWDVNRRKKEREEAERAENK</sequence>
<dbReference type="Gene3D" id="1.10.287.370">
    <property type="match status" value="1"/>
</dbReference>
<gene>
    <name evidence="6" type="ORF">B0I71DRAFT_127370</name>
    <name evidence="5" type="ORF">YALI1_B11916g</name>
</gene>
<dbReference type="RefSeq" id="XP_500657.1">
    <property type="nucleotide sequence ID" value="XM_500657.1"/>
</dbReference>
<dbReference type="InterPro" id="IPR009053">
    <property type="entry name" value="Prefoldin"/>
</dbReference>
<dbReference type="InterPro" id="IPR004127">
    <property type="entry name" value="Prefoldin_subunit_alpha"/>
</dbReference>
<dbReference type="GeneID" id="2907612"/>
<proteinExistence type="inferred from homology"/>
<dbReference type="Proteomes" id="UP000182444">
    <property type="component" value="Chromosome 1B"/>
</dbReference>
<dbReference type="OMA" id="YNWDVAQ"/>
<dbReference type="Pfam" id="PF02996">
    <property type="entry name" value="Prefoldin"/>
    <property type="match status" value="1"/>
</dbReference>
<dbReference type="KEGG" id="yli:2907612"/>
<dbReference type="VEuPathDB" id="FungiDB:YALI0_B08844g"/>
<evidence type="ECO:0000313" key="6">
    <source>
        <dbReference type="EMBL" id="RDW28468.1"/>
    </source>
</evidence>
<dbReference type="GO" id="GO:0015631">
    <property type="term" value="F:tubulin binding"/>
    <property type="evidence" value="ECO:0007669"/>
    <property type="project" value="EnsemblFungi"/>
</dbReference>
<dbReference type="GO" id="GO:0007021">
    <property type="term" value="P:tubulin complex assembly"/>
    <property type="evidence" value="ECO:0007669"/>
    <property type="project" value="EnsemblFungi"/>
</dbReference>
<organism evidence="5 7">
    <name type="scientific">Yarrowia lipolytica</name>
    <name type="common">Candida lipolytica</name>
    <dbReference type="NCBI Taxonomy" id="4952"/>
    <lineage>
        <taxon>Eukaryota</taxon>
        <taxon>Fungi</taxon>
        <taxon>Dikarya</taxon>
        <taxon>Ascomycota</taxon>
        <taxon>Saccharomycotina</taxon>
        <taxon>Dipodascomycetes</taxon>
        <taxon>Dipodascales</taxon>
        <taxon>Dipodascales incertae sedis</taxon>
        <taxon>Yarrowia</taxon>
    </lineage>
</organism>
<dbReference type="GO" id="GO:0005737">
    <property type="term" value="C:cytoplasm"/>
    <property type="evidence" value="ECO:0007669"/>
    <property type="project" value="EnsemblFungi"/>
</dbReference>
<dbReference type="FunFam" id="1.10.287.370:FF:000001">
    <property type="entry name" value="Prefoldin subunit 3"/>
    <property type="match status" value="1"/>
</dbReference>
<name>A0A1D8N720_YARLL</name>
<dbReference type="GO" id="GO:0016272">
    <property type="term" value="C:prefoldin complex"/>
    <property type="evidence" value="ECO:0007669"/>
    <property type="project" value="UniProtKB-UniRule"/>
</dbReference>